<reference evidence="2 3" key="1">
    <citation type="journal article" date="2019" name="Nat. Ecol. Evol.">
        <title>Megaphylogeny resolves global patterns of mushroom evolution.</title>
        <authorList>
            <person name="Varga T."/>
            <person name="Krizsan K."/>
            <person name="Foldi C."/>
            <person name="Dima B."/>
            <person name="Sanchez-Garcia M."/>
            <person name="Sanchez-Ramirez S."/>
            <person name="Szollosi G.J."/>
            <person name="Szarkandi J.G."/>
            <person name="Papp V."/>
            <person name="Albert L."/>
            <person name="Andreopoulos W."/>
            <person name="Angelini C."/>
            <person name="Antonin V."/>
            <person name="Barry K.W."/>
            <person name="Bougher N.L."/>
            <person name="Buchanan P."/>
            <person name="Buyck B."/>
            <person name="Bense V."/>
            <person name="Catcheside P."/>
            <person name="Chovatia M."/>
            <person name="Cooper J."/>
            <person name="Damon W."/>
            <person name="Desjardin D."/>
            <person name="Finy P."/>
            <person name="Geml J."/>
            <person name="Haridas S."/>
            <person name="Hughes K."/>
            <person name="Justo A."/>
            <person name="Karasinski D."/>
            <person name="Kautmanova I."/>
            <person name="Kiss B."/>
            <person name="Kocsube S."/>
            <person name="Kotiranta H."/>
            <person name="LaButti K.M."/>
            <person name="Lechner B.E."/>
            <person name="Liimatainen K."/>
            <person name="Lipzen A."/>
            <person name="Lukacs Z."/>
            <person name="Mihaltcheva S."/>
            <person name="Morgado L.N."/>
            <person name="Niskanen T."/>
            <person name="Noordeloos M.E."/>
            <person name="Ohm R.A."/>
            <person name="Ortiz-Santana B."/>
            <person name="Ovrebo C."/>
            <person name="Racz N."/>
            <person name="Riley R."/>
            <person name="Savchenko A."/>
            <person name="Shiryaev A."/>
            <person name="Soop K."/>
            <person name="Spirin V."/>
            <person name="Szebenyi C."/>
            <person name="Tomsovsky M."/>
            <person name="Tulloss R.E."/>
            <person name="Uehling J."/>
            <person name="Grigoriev I.V."/>
            <person name="Vagvolgyi C."/>
            <person name="Papp T."/>
            <person name="Martin F.M."/>
            <person name="Miettinen O."/>
            <person name="Hibbett D.S."/>
            <person name="Nagy L.G."/>
        </authorList>
    </citation>
    <scope>NUCLEOTIDE SEQUENCE [LARGE SCALE GENOMIC DNA]</scope>
    <source>
        <strain evidence="2 3">CBS 309.79</strain>
    </source>
</reference>
<dbReference type="STRING" id="1884261.A0A5C3QU41"/>
<proteinExistence type="predicted"/>
<name>A0A5C3QU41_9AGAR</name>
<gene>
    <name evidence="2" type="ORF">BDV98DRAFT_601379</name>
</gene>
<dbReference type="EMBL" id="ML178817">
    <property type="protein sequence ID" value="TFL04927.1"/>
    <property type="molecule type" value="Genomic_DNA"/>
</dbReference>
<evidence type="ECO:0000313" key="3">
    <source>
        <dbReference type="Proteomes" id="UP000305067"/>
    </source>
</evidence>
<keyword evidence="3" id="KW-1185">Reference proteome</keyword>
<feature type="compositionally biased region" description="Basic and acidic residues" evidence="1">
    <location>
        <begin position="533"/>
        <end position="545"/>
    </location>
</feature>
<protein>
    <submittedName>
        <fullName evidence="2">Uncharacterized protein</fullName>
    </submittedName>
</protein>
<feature type="region of interest" description="Disordered" evidence="1">
    <location>
        <begin position="502"/>
        <end position="545"/>
    </location>
</feature>
<evidence type="ECO:0000256" key="1">
    <source>
        <dbReference type="SAM" id="MobiDB-lite"/>
    </source>
</evidence>
<sequence>MFKTLCTGVDYVAPPQDSGDQCEDAVGKHKTTHPYCPSGLRHQVRYDGNPKASAEAKKKATTKIQQVQKTKAKGHKATETAVQIALQPVISPTVLPSPGVSFYSYWWKNASCWFDAMLHLIYMALIGDEESMDAERVCLEDCLHKSLPGYQIIEHFISRRDPELKCSSLREASDRQTTFSDARDVLRPKLFGTEDPHRDYFNLTQAMDHRSFSRQNRLLDPLRLLRRISIELSSCSGSDHSNGVPHYRTSSQSIQKFRWELGLEDVMDYDGYQDRCNFNQQPRSLRQCFRTVYESGEPLYTDSATIAHLVLQSPIILVFDVQGGGGTSSEVLAGLCNFPSLIHPFNDDPSFRYEIQGRGLFSLEQGHYICRVRAGDKTFLYDSMKRDRRAVLESKSMVETHLAGLALTLRDVPPTFHTCAVTYRLVGGIDSQARFYSRQCTAQEVSKHQLKARYRLPKDPGIDKATAHLPVTEPVNPAAIVLTPQRLHPSSEIDLQPPAVQFAPSSITSSKPPPPAHPNRRSTRLASNSTPSDEARAHDRDPEIHENAGFTDAARRSHRLAAAPASGAFSQSNLAIAATTFVFQCRCGKKGQDPDVQGGRLQHVMDAAHLGGLIQCDERLRWMHIA</sequence>
<dbReference type="AlphaFoldDB" id="A0A5C3QU41"/>
<dbReference type="OrthoDB" id="3027520at2759"/>
<organism evidence="2 3">
    <name type="scientific">Pterulicium gracile</name>
    <dbReference type="NCBI Taxonomy" id="1884261"/>
    <lineage>
        <taxon>Eukaryota</taxon>
        <taxon>Fungi</taxon>
        <taxon>Dikarya</taxon>
        <taxon>Basidiomycota</taxon>
        <taxon>Agaricomycotina</taxon>
        <taxon>Agaricomycetes</taxon>
        <taxon>Agaricomycetidae</taxon>
        <taxon>Agaricales</taxon>
        <taxon>Pleurotineae</taxon>
        <taxon>Pterulaceae</taxon>
        <taxon>Pterulicium</taxon>
    </lineage>
</organism>
<evidence type="ECO:0000313" key="2">
    <source>
        <dbReference type="EMBL" id="TFL04927.1"/>
    </source>
</evidence>
<dbReference type="Proteomes" id="UP000305067">
    <property type="component" value="Unassembled WGS sequence"/>
</dbReference>
<accession>A0A5C3QU41</accession>